<evidence type="ECO:0000313" key="3">
    <source>
        <dbReference type="Proteomes" id="UP001500507"/>
    </source>
</evidence>
<reference evidence="2 3" key="1">
    <citation type="journal article" date="2019" name="Int. J. Syst. Evol. Microbiol.">
        <title>The Global Catalogue of Microorganisms (GCM) 10K type strain sequencing project: providing services to taxonomists for standard genome sequencing and annotation.</title>
        <authorList>
            <consortium name="The Broad Institute Genomics Platform"/>
            <consortium name="The Broad Institute Genome Sequencing Center for Infectious Disease"/>
            <person name="Wu L."/>
            <person name="Ma J."/>
        </authorList>
    </citation>
    <scope>NUCLEOTIDE SEQUENCE [LARGE SCALE GENOMIC DNA]</scope>
    <source>
        <strain evidence="2 3">JCM 16082</strain>
    </source>
</reference>
<evidence type="ECO:0000313" key="2">
    <source>
        <dbReference type="EMBL" id="GAA0872986.1"/>
    </source>
</evidence>
<keyword evidence="3" id="KW-1185">Reference proteome</keyword>
<comment type="caution">
    <text evidence="2">The sequence shown here is derived from an EMBL/GenBank/DDBJ whole genome shotgun (WGS) entry which is preliminary data.</text>
</comment>
<sequence>MSKLVSGREVHGRYIEKLKSELENNRGAAQRLMNNGDVLKKLLKKLETANEDSRSKQVLVL</sequence>
<protein>
    <submittedName>
        <fullName evidence="2">Uncharacterized protein</fullName>
    </submittedName>
</protein>
<dbReference type="EMBL" id="BAAAFG010000016">
    <property type="protein sequence ID" value="GAA0872986.1"/>
    <property type="molecule type" value="Genomic_DNA"/>
</dbReference>
<keyword evidence="1" id="KW-0175">Coiled coil</keyword>
<name>A0ABN1MIJ2_9FLAO</name>
<proteinExistence type="predicted"/>
<accession>A0ABN1MIJ2</accession>
<dbReference type="RefSeq" id="WP_343767363.1">
    <property type="nucleotide sequence ID" value="NZ_BAAAFG010000016.1"/>
</dbReference>
<feature type="coiled-coil region" evidence="1">
    <location>
        <begin position="15"/>
        <end position="49"/>
    </location>
</feature>
<dbReference type="Proteomes" id="UP001500507">
    <property type="component" value="Unassembled WGS sequence"/>
</dbReference>
<evidence type="ECO:0000256" key="1">
    <source>
        <dbReference type="SAM" id="Coils"/>
    </source>
</evidence>
<organism evidence="2 3">
    <name type="scientific">Gangjinia marincola</name>
    <dbReference type="NCBI Taxonomy" id="578463"/>
    <lineage>
        <taxon>Bacteria</taxon>
        <taxon>Pseudomonadati</taxon>
        <taxon>Bacteroidota</taxon>
        <taxon>Flavobacteriia</taxon>
        <taxon>Flavobacteriales</taxon>
        <taxon>Flavobacteriaceae</taxon>
        <taxon>Gangjinia</taxon>
    </lineage>
</organism>
<gene>
    <name evidence="2" type="ORF">GCM10009117_21330</name>
</gene>